<evidence type="ECO:0000313" key="2">
    <source>
        <dbReference type="EMBL" id="MCZ4587586.1"/>
    </source>
</evidence>
<comment type="caution">
    <text evidence="2">The sequence shown here is derived from an EMBL/GenBank/DDBJ whole genome shotgun (WGS) entry which is preliminary data.</text>
</comment>
<evidence type="ECO:0000313" key="3">
    <source>
        <dbReference type="Proteomes" id="UP001066327"/>
    </source>
</evidence>
<accession>A0ABT4NJM5</accession>
<sequence>MTTAAIPGPGKLGSDAEVGVHEGPAHQILERVGEATHVGGQEDMIIDVTVELAGHRSEEISA</sequence>
<dbReference type="EMBL" id="JAPWIS010000017">
    <property type="protein sequence ID" value="MCZ4587586.1"/>
    <property type="molecule type" value="Genomic_DNA"/>
</dbReference>
<gene>
    <name evidence="2" type="ORF">O4328_28525</name>
</gene>
<keyword evidence="3" id="KW-1185">Reference proteome</keyword>
<dbReference type="RefSeq" id="WP_269591939.1">
    <property type="nucleotide sequence ID" value="NZ_CP130954.1"/>
</dbReference>
<feature type="domain" description="DmpG-like communication" evidence="1">
    <location>
        <begin position="24"/>
        <end position="53"/>
    </location>
</feature>
<organism evidence="2 3">
    <name type="scientific">Rhodococcus opacus</name>
    <name type="common">Nocardia opaca</name>
    <dbReference type="NCBI Taxonomy" id="37919"/>
    <lineage>
        <taxon>Bacteria</taxon>
        <taxon>Bacillati</taxon>
        <taxon>Actinomycetota</taxon>
        <taxon>Actinomycetes</taxon>
        <taxon>Mycobacteriales</taxon>
        <taxon>Nocardiaceae</taxon>
        <taxon>Rhodococcus</taxon>
    </lineage>
</organism>
<dbReference type="Pfam" id="PF07836">
    <property type="entry name" value="DmpG_comm"/>
    <property type="match status" value="1"/>
</dbReference>
<dbReference type="InterPro" id="IPR012425">
    <property type="entry name" value="DmpG_comm"/>
</dbReference>
<proteinExistence type="predicted"/>
<reference evidence="2" key="1">
    <citation type="submission" date="2022-12" db="EMBL/GenBank/DDBJ databases">
        <authorList>
            <person name="Krivoruchko A.V."/>
            <person name="Elkin A."/>
        </authorList>
    </citation>
    <scope>NUCLEOTIDE SEQUENCE</scope>
    <source>
        <strain evidence="2">IEGM 249</strain>
    </source>
</reference>
<dbReference type="Gene3D" id="1.10.8.60">
    <property type="match status" value="1"/>
</dbReference>
<dbReference type="SUPFAM" id="SSF89000">
    <property type="entry name" value="post-HMGL domain-like"/>
    <property type="match status" value="1"/>
</dbReference>
<dbReference type="Proteomes" id="UP001066327">
    <property type="component" value="Unassembled WGS sequence"/>
</dbReference>
<evidence type="ECO:0000259" key="1">
    <source>
        <dbReference type="Pfam" id="PF07836"/>
    </source>
</evidence>
<name>A0ABT4NJM5_RHOOP</name>
<protein>
    <recommendedName>
        <fullName evidence="1">DmpG-like communication domain-containing protein</fullName>
    </recommendedName>
</protein>